<sequence>MTRIRLRGTLTCPPEDAPTLRAALPDHIRLTRAEPGCLRFDVTETVPGTFTVDELFTDRAALDAHQVRNRASEWYRLTAGYPRDYAVEEA</sequence>
<dbReference type="EMBL" id="APVH01000059">
    <property type="protein sequence ID" value="EPX76202.1"/>
    <property type="molecule type" value="Genomic_DNA"/>
</dbReference>
<name>S9Q871_9RHOB</name>
<protein>
    <submittedName>
        <fullName evidence="2">Arginase/agmatinase/formimionoglutamate hydrolase</fullName>
    </submittedName>
</protein>
<dbReference type="RefSeq" id="WP_020041578.1">
    <property type="nucleotide sequence ID" value="NZ_KE557284.1"/>
</dbReference>
<evidence type="ECO:0000259" key="1">
    <source>
        <dbReference type="Pfam" id="PF03992"/>
    </source>
</evidence>
<keyword evidence="2" id="KW-0378">Hydrolase</keyword>
<gene>
    <name evidence="2" type="ORF">Salmuc_01986</name>
</gene>
<evidence type="ECO:0000313" key="2">
    <source>
        <dbReference type="EMBL" id="EPX76202.1"/>
    </source>
</evidence>
<keyword evidence="3" id="KW-1185">Reference proteome</keyword>
<dbReference type="AlphaFoldDB" id="S9Q871"/>
<dbReference type="GO" id="GO:0016787">
    <property type="term" value="F:hydrolase activity"/>
    <property type="evidence" value="ECO:0007669"/>
    <property type="project" value="UniProtKB-KW"/>
</dbReference>
<dbReference type="HOGENOM" id="CLU_131496_13_2_5"/>
<dbReference type="Proteomes" id="UP000015347">
    <property type="component" value="Unassembled WGS sequence"/>
</dbReference>
<reference evidence="3" key="1">
    <citation type="journal article" date="2014" name="Stand. Genomic Sci.">
        <title>Genome sequence of the exopolysaccharide-producing Salipiger mucosus type strain (DSM 16094(T)), a moderately halophilic member of the Roseobacter clade.</title>
        <authorList>
            <person name="Riedel T."/>
            <person name="Spring S."/>
            <person name="Fiebig A."/>
            <person name="Petersen J."/>
            <person name="Kyrpides N.C."/>
            <person name="Goker M."/>
            <person name="Klenk H.P."/>
        </authorList>
    </citation>
    <scope>NUCLEOTIDE SEQUENCE [LARGE SCALE GENOMIC DNA]</scope>
    <source>
        <strain evidence="3">DSM 16094</strain>
    </source>
</reference>
<dbReference type="SUPFAM" id="SSF54909">
    <property type="entry name" value="Dimeric alpha+beta barrel"/>
    <property type="match status" value="1"/>
</dbReference>
<organism evidence="2 3">
    <name type="scientific">Salipiger mucosus DSM 16094</name>
    <dbReference type="NCBI Taxonomy" id="1123237"/>
    <lineage>
        <taxon>Bacteria</taxon>
        <taxon>Pseudomonadati</taxon>
        <taxon>Pseudomonadota</taxon>
        <taxon>Alphaproteobacteria</taxon>
        <taxon>Rhodobacterales</taxon>
        <taxon>Roseobacteraceae</taxon>
        <taxon>Salipiger</taxon>
    </lineage>
</organism>
<dbReference type="eggNOG" id="COG1359">
    <property type="taxonomic scope" value="Bacteria"/>
</dbReference>
<proteinExistence type="predicted"/>
<dbReference type="Gene3D" id="3.30.70.100">
    <property type="match status" value="1"/>
</dbReference>
<dbReference type="InterPro" id="IPR011008">
    <property type="entry name" value="Dimeric_a/b-barrel"/>
</dbReference>
<dbReference type="InterPro" id="IPR007138">
    <property type="entry name" value="ABM_dom"/>
</dbReference>
<evidence type="ECO:0000313" key="3">
    <source>
        <dbReference type="Proteomes" id="UP000015347"/>
    </source>
</evidence>
<comment type="caution">
    <text evidence="2">The sequence shown here is derived from an EMBL/GenBank/DDBJ whole genome shotgun (WGS) entry which is preliminary data.</text>
</comment>
<accession>S9Q871</accession>
<dbReference type="OrthoDB" id="9797178at2"/>
<dbReference type="Pfam" id="PF03992">
    <property type="entry name" value="ABM"/>
    <property type="match status" value="1"/>
</dbReference>
<dbReference type="STRING" id="1123237.Salmuc_01986"/>
<feature type="domain" description="ABM" evidence="1">
    <location>
        <begin position="6"/>
        <end position="66"/>
    </location>
</feature>